<keyword evidence="3" id="KW-0732">Signal</keyword>
<dbReference type="InterPro" id="IPR001950">
    <property type="entry name" value="SUI1"/>
</dbReference>
<keyword evidence="2" id="KW-0648">Protein biosynthesis</keyword>
<evidence type="ECO:0000256" key="2">
    <source>
        <dbReference type="ARBA" id="ARBA00022917"/>
    </source>
</evidence>
<dbReference type="PANTHER" id="PTHR10388">
    <property type="entry name" value="EUKARYOTIC TRANSLATION INITIATION FACTOR SUI1"/>
    <property type="match status" value="1"/>
</dbReference>
<organism evidence="5">
    <name type="scientific">Timema californicum</name>
    <name type="common">California timema</name>
    <name type="synonym">Walking stick</name>
    <dbReference type="NCBI Taxonomy" id="61474"/>
    <lineage>
        <taxon>Eukaryota</taxon>
        <taxon>Metazoa</taxon>
        <taxon>Ecdysozoa</taxon>
        <taxon>Arthropoda</taxon>
        <taxon>Hexapoda</taxon>
        <taxon>Insecta</taxon>
        <taxon>Pterygota</taxon>
        <taxon>Neoptera</taxon>
        <taxon>Polyneoptera</taxon>
        <taxon>Phasmatodea</taxon>
        <taxon>Timematodea</taxon>
        <taxon>Timematoidea</taxon>
        <taxon>Timematidae</taxon>
        <taxon>Timema</taxon>
    </lineage>
</organism>
<reference evidence="5" key="1">
    <citation type="submission" date="2020-11" db="EMBL/GenBank/DDBJ databases">
        <authorList>
            <person name="Tran Van P."/>
        </authorList>
    </citation>
    <scope>NUCLEOTIDE SEQUENCE</scope>
</reference>
<dbReference type="GO" id="GO:0003743">
    <property type="term" value="F:translation initiation factor activity"/>
    <property type="evidence" value="ECO:0007669"/>
    <property type="project" value="InterPro"/>
</dbReference>
<dbReference type="Pfam" id="PF01253">
    <property type="entry name" value="SUI1"/>
    <property type="match status" value="2"/>
</dbReference>
<dbReference type="AlphaFoldDB" id="A0A7R9J0K5"/>
<dbReference type="EMBL" id="OE180053">
    <property type="protein sequence ID" value="CAD7570428.1"/>
    <property type="molecule type" value="Genomic_DNA"/>
</dbReference>
<evidence type="ECO:0000259" key="4">
    <source>
        <dbReference type="PROSITE" id="PS50296"/>
    </source>
</evidence>
<comment type="similarity">
    <text evidence="1">Belongs to the SUI1 family.</text>
</comment>
<sequence>MYPNSLLSLCHVTLAYALDSYIGNHVTKRKYSIPMASLVLTDSSQLSSDSQNLDPFADAIKGSDDDVQDGLVHIRIQQRNGRKTLTTVQGLASEYDLKKIVRACKKLANALVVLSSTAEDGEIEVQISEFACNGTVIEHPEYGEVLQLQGDQRENICQWLTKAGLAKPEQLKVHGF</sequence>
<protein>
    <submittedName>
        <fullName evidence="5">(California timema) hypothetical protein</fullName>
    </submittedName>
</protein>
<name>A0A7R9J0K5_TIMCA</name>
<evidence type="ECO:0000256" key="3">
    <source>
        <dbReference type="SAM" id="SignalP"/>
    </source>
</evidence>
<feature type="domain" description="SUI1" evidence="4">
    <location>
        <begin position="72"/>
        <end position="164"/>
    </location>
</feature>
<dbReference type="PROSITE" id="PS50296">
    <property type="entry name" value="SUI1"/>
    <property type="match status" value="1"/>
</dbReference>
<evidence type="ECO:0000256" key="1">
    <source>
        <dbReference type="ARBA" id="ARBA00005422"/>
    </source>
</evidence>
<dbReference type="Gene3D" id="3.30.780.10">
    <property type="entry name" value="SUI1-like domain"/>
    <property type="match status" value="2"/>
</dbReference>
<dbReference type="SUPFAM" id="SSF55159">
    <property type="entry name" value="eIF1-like"/>
    <property type="match status" value="2"/>
</dbReference>
<evidence type="ECO:0000313" key="5">
    <source>
        <dbReference type="EMBL" id="CAD7570428.1"/>
    </source>
</evidence>
<gene>
    <name evidence="5" type="ORF">TCMB3V08_LOCUS3133</name>
</gene>
<dbReference type="CDD" id="cd11566">
    <property type="entry name" value="eIF1_SUI1"/>
    <property type="match status" value="1"/>
</dbReference>
<proteinExistence type="inferred from homology"/>
<feature type="signal peptide" evidence="3">
    <location>
        <begin position="1"/>
        <end position="17"/>
    </location>
</feature>
<accession>A0A7R9J0K5</accession>
<feature type="chain" id="PRO_5030757965" evidence="3">
    <location>
        <begin position="18"/>
        <end position="176"/>
    </location>
</feature>
<dbReference type="InterPro" id="IPR005874">
    <property type="entry name" value="SUI1_euk"/>
</dbReference>
<dbReference type="InterPro" id="IPR036877">
    <property type="entry name" value="SUI1_dom_sf"/>
</dbReference>